<name>A0AAD4GTA3_ASPNN</name>
<keyword evidence="3" id="KW-1185">Reference proteome</keyword>
<reference evidence="2" key="1">
    <citation type="journal article" date="2019" name="Beilstein J. Org. Chem.">
        <title>Nanangenines: drimane sesquiterpenoids as the dominant metabolite cohort of a novel Australian fungus, Aspergillus nanangensis.</title>
        <authorList>
            <person name="Lacey H.J."/>
            <person name="Gilchrist C.L.M."/>
            <person name="Crombie A."/>
            <person name="Kalaitzis J.A."/>
            <person name="Vuong D."/>
            <person name="Rutledge P.J."/>
            <person name="Turner P."/>
            <person name="Pitt J.I."/>
            <person name="Lacey E."/>
            <person name="Chooi Y.H."/>
            <person name="Piggott A.M."/>
        </authorList>
    </citation>
    <scope>NUCLEOTIDE SEQUENCE</scope>
    <source>
        <strain evidence="2">MST-FP2251</strain>
    </source>
</reference>
<dbReference type="Proteomes" id="UP001194746">
    <property type="component" value="Unassembled WGS sequence"/>
</dbReference>
<feature type="region of interest" description="Disordered" evidence="1">
    <location>
        <begin position="12"/>
        <end position="31"/>
    </location>
</feature>
<evidence type="ECO:0000313" key="3">
    <source>
        <dbReference type="Proteomes" id="UP001194746"/>
    </source>
</evidence>
<reference evidence="2" key="2">
    <citation type="submission" date="2020-02" db="EMBL/GenBank/DDBJ databases">
        <authorList>
            <person name="Gilchrist C.L.M."/>
            <person name="Chooi Y.-H."/>
        </authorList>
    </citation>
    <scope>NUCLEOTIDE SEQUENCE</scope>
    <source>
        <strain evidence="2">MST-FP2251</strain>
    </source>
</reference>
<sequence>MDGAVVHYADGQHANCGPPPPHEFGGHASEKHTLPPDAVITKVRLCKEDSGWGSLAGIRMTLSNGDEWGYLNCNNDDEEANESVVTLEPADDEVIVGFYGQSEPHSGFTLEFGILTAQKGEELPQKSSSMRRTPFGLLEYIRSIWR</sequence>
<proteinExistence type="predicted"/>
<accession>A0AAD4GTA3</accession>
<evidence type="ECO:0000256" key="1">
    <source>
        <dbReference type="SAM" id="MobiDB-lite"/>
    </source>
</evidence>
<protein>
    <recommendedName>
        <fullName evidence="4">Jacalin-type lectin domain-containing protein</fullName>
    </recommendedName>
</protein>
<organism evidence="2 3">
    <name type="scientific">Aspergillus nanangensis</name>
    <dbReference type="NCBI Taxonomy" id="2582783"/>
    <lineage>
        <taxon>Eukaryota</taxon>
        <taxon>Fungi</taxon>
        <taxon>Dikarya</taxon>
        <taxon>Ascomycota</taxon>
        <taxon>Pezizomycotina</taxon>
        <taxon>Eurotiomycetes</taxon>
        <taxon>Eurotiomycetidae</taxon>
        <taxon>Eurotiales</taxon>
        <taxon>Aspergillaceae</taxon>
        <taxon>Aspergillus</taxon>
        <taxon>Aspergillus subgen. Circumdati</taxon>
    </lineage>
</organism>
<dbReference type="AlphaFoldDB" id="A0AAD4GTA3"/>
<gene>
    <name evidence="2" type="ORF">FE257_008599</name>
</gene>
<dbReference type="EMBL" id="VCAU01000046">
    <property type="protein sequence ID" value="KAF9888492.1"/>
    <property type="molecule type" value="Genomic_DNA"/>
</dbReference>
<evidence type="ECO:0000313" key="2">
    <source>
        <dbReference type="EMBL" id="KAF9888492.1"/>
    </source>
</evidence>
<comment type="caution">
    <text evidence="2">The sequence shown here is derived from an EMBL/GenBank/DDBJ whole genome shotgun (WGS) entry which is preliminary data.</text>
</comment>
<evidence type="ECO:0008006" key="4">
    <source>
        <dbReference type="Google" id="ProtNLM"/>
    </source>
</evidence>